<feature type="compositionally biased region" description="Polar residues" evidence="1">
    <location>
        <begin position="577"/>
        <end position="589"/>
    </location>
</feature>
<evidence type="ECO:0000256" key="1">
    <source>
        <dbReference type="SAM" id="MobiDB-lite"/>
    </source>
</evidence>
<protein>
    <submittedName>
        <fullName evidence="3">Putative repeat protein (TIGR01451 family)</fullName>
    </submittedName>
</protein>
<feature type="domain" description="DUF7507" evidence="2">
    <location>
        <begin position="373"/>
        <end position="456"/>
    </location>
</feature>
<feature type="domain" description="DUF7507" evidence="2">
    <location>
        <begin position="491"/>
        <end position="574"/>
    </location>
</feature>
<feature type="compositionally biased region" description="Polar residues" evidence="1">
    <location>
        <begin position="341"/>
        <end position="353"/>
    </location>
</feature>
<evidence type="ECO:0000313" key="4">
    <source>
        <dbReference type="Proteomes" id="UP000253529"/>
    </source>
</evidence>
<feature type="domain" description="DUF7507" evidence="2">
    <location>
        <begin position="727"/>
        <end position="813"/>
    </location>
</feature>
<reference evidence="3 4" key="1">
    <citation type="submission" date="2018-06" db="EMBL/GenBank/DDBJ databases">
        <title>Genomic Encyclopedia of Type Strains, Phase IV (KMG-IV): sequencing the most valuable type-strain genomes for metagenomic binning, comparative biology and taxonomic classification.</title>
        <authorList>
            <person name="Goeker M."/>
        </authorList>
    </citation>
    <scope>NUCLEOTIDE SEQUENCE [LARGE SCALE GENOMIC DNA]</scope>
    <source>
        <strain evidence="3 4">DSM 24875</strain>
    </source>
</reference>
<organism evidence="3 4">
    <name type="scientific">Roseiarcus fermentans</name>
    <dbReference type="NCBI Taxonomy" id="1473586"/>
    <lineage>
        <taxon>Bacteria</taxon>
        <taxon>Pseudomonadati</taxon>
        <taxon>Pseudomonadota</taxon>
        <taxon>Alphaproteobacteria</taxon>
        <taxon>Hyphomicrobiales</taxon>
        <taxon>Roseiarcaceae</taxon>
        <taxon>Roseiarcus</taxon>
    </lineage>
</organism>
<feature type="domain" description="DUF7507" evidence="2">
    <location>
        <begin position="1497"/>
        <end position="1582"/>
    </location>
</feature>
<feature type="region of interest" description="Disordered" evidence="1">
    <location>
        <begin position="924"/>
        <end position="944"/>
    </location>
</feature>
<feature type="domain" description="DUF7507" evidence="2">
    <location>
        <begin position="1338"/>
        <end position="1424"/>
    </location>
</feature>
<dbReference type="InterPro" id="IPR055354">
    <property type="entry name" value="DUF7507"/>
</dbReference>
<dbReference type="OrthoDB" id="9773411at2"/>
<feature type="domain" description="DUF7507" evidence="2">
    <location>
        <begin position="845"/>
        <end position="928"/>
    </location>
</feature>
<feature type="region of interest" description="Disordered" evidence="1">
    <location>
        <begin position="334"/>
        <end position="354"/>
    </location>
</feature>
<feature type="domain" description="DUF7507" evidence="2">
    <location>
        <begin position="609"/>
        <end position="692"/>
    </location>
</feature>
<proteinExistence type="predicted"/>
<dbReference type="EMBL" id="QNRK01000031">
    <property type="protein sequence ID" value="RBP06395.1"/>
    <property type="molecule type" value="Genomic_DNA"/>
</dbReference>
<accession>A0A366EY55</accession>
<feature type="compositionally biased region" description="Polar residues" evidence="1">
    <location>
        <begin position="459"/>
        <end position="471"/>
    </location>
</feature>
<feature type="compositionally biased region" description="Polar residues" evidence="1">
    <location>
        <begin position="931"/>
        <end position="943"/>
    </location>
</feature>
<dbReference type="Proteomes" id="UP000253529">
    <property type="component" value="Unassembled WGS sequence"/>
</dbReference>
<feature type="region of interest" description="Disordered" evidence="1">
    <location>
        <begin position="1314"/>
        <end position="1336"/>
    </location>
</feature>
<feature type="region of interest" description="Disordered" evidence="1">
    <location>
        <begin position="1"/>
        <end position="24"/>
    </location>
</feature>
<keyword evidence="4" id="KW-1185">Reference proteome</keyword>
<feature type="domain" description="DUF7507" evidence="2">
    <location>
        <begin position="1081"/>
        <end position="1166"/>
    </location>
</feature>
<dbReference type="RefSeq" id="WP_113891595.1">
    <property type="nucleotide sequence ID" value="NZ_QNRK01000031.1"/>
</dbReference>
<dbReference type="PANTHER" id="PTHR34819:SF3">
    <property type="entry name" value="CELL SURFACE PROTEIN"/>
    <property type="match status" value="1"/>
</dbReference>
<dbReference type="Pfam" id="PF24346">
    <property type="entry name" value="DUF7507"/>
    <property type="match status" value="13"/>
</dbReference>
<feature type="domain" description="DUF7507" evidence="2">
    <location>
        <begin position="1182"/>
        <end position="1285"/>
    </location>
</feature>
<dbReference type="NCBIfam" id="TIGR01451">
    <property type="entry name" value="B_ant_repeat"/>
    <property type="match status" value="12"/>
</dbReference>
<dbReference type="PANTHER" id="PTHR34819">
    <property type="entry name" value="LARGE CYSTEINE-RICH PERIPLASMIC PROTEIN OMCB"/>
    <property type="match status" value="1"/>
</dbReference>
<feature type="region of interest" description="Disordered" evidence="1">
    <location>
        <begin position="452"/>
        <end position="472"/>
    </location>
</feature>
<dbReference type="PROSITE" id="PS00018">
    <property type="entry name" value="EF_HAND_1"/>
    <property type="match status" value="1"/>
</dbReference>
<feature type="region of interest" description="Disordered" evidence="1">
    <location>
        <begin position="688"/>
        <end position="708"/>
    </location>
</feature>
<comment type="caution">
    <text evidence="3">The sequence shown here is derived from an EMBL/GenBank/DDBJ whole genome shotgun (WGS) entry which is preliminary data.</text>
</comment>
<feature type="region of interest" description="Disordered" evidence="1">
    <location>
        <begin position="570"/>
        <end position="590"/>
    </location>
</feature>
<feature type="compositionally biased region" description="Polar residues" evidence="1">
    <location>
        <begin position="695"/>
        <end position="707"/>
    </location>
</feature>
<feature type="domain" description="DUF7507" evidence="2">
    <location>
        <begin position="237"/>
        <end position="338"/>
    </location>
</feature>
<name>A0A366EY55_9HYPH</name>
<gene>
    <name evidence="3" type="ORF">DFR50_13115</name>
</gene>
<feature type="domain" description="DUF7507" evidence="2">
    <location>
        <begin position="963"/>
        <end position="1048"/>
    </location>
</feature>
<evidence type="ECO:0000313" key="3">
    <source>
        <dbReference type="EMBL" id="RBP06395.1"/>
    </source>
</evidence>
<feature type="domain" description="DUF7507" evidence="2">
    <location>
        <begin position="135"/>
        <end position="225"/>
    </location>
</feature>
<dbReference type="InterPro" id="IPR018247">
    <property type="entry name" value="EF_Hand_1_Ca_BS"/>
</dbReference>
<feature type="compositionally biased region" description="Polar residues" evidence="1">
    <location>
        <begin position="1"/>
        <end position="14"/>
    </location>
</feature>
<dbReference type="InterPro" id="IPR051172">
    <property type="entry name" value="Chlamydia_OmcB"/>
</dbReference>
<evidence type="ECO:0000259" key="2">
    <source>
        <dbReference type="Pfam" id="PF24346"/>
    </source>
</evidence>
<dbReference type="InterPro" id="IPR047589">
    <property type="entry name" value="DUF11_rpt"/>
</dbReference>
<feature type="domain" description="DUF7507" evidence="2">
    <location>
        <begin position="1632"/>
        <end position="1708"/>
    </location>
</feature>
<sequence length="2118" mass="206121">MTDISDSSTPSVATDQPDYAPGSEAIFTATGFDPNSTIEFQVQILQPDGTYSAPVAWFATASDTGDVSTPFLVDYTYANTSDLLTATEVTLNPDGSVTAVGPSASTPFTDSASNSLTITKTFTTTPQDVADVDANGGEADTAGQVIHYTVTVKNTGTGLLTGVAVTDALSGALTGSVALTGGASVLTPGSTETLTGSLTVTQAEIDAGVAIVNTASVTDAQSVKGSSTVTTTIAQHPGLSLTKSVAASAATYAGDAAGSVDAAGQTLTYTIVAKNTGNETLTNVVVTDPMDPTAGNVVGTIAALGVGQSQTLTFTVAATQAEIDAGAAIANTASGADDQNAPATSNTVTTSVDQHGGLSLTKSVSTTPSLAGDAAGSVDAAGQTLTYTIVAKNTGNETLTNVVVTDPMDPTAGTVVGTIAALGVGQSQTLTFTVAATQAEIDAGTAIANTASGADDQNAPATSNTVTTSVDQHGGLSLTKSVSTTPSLAGDAAGSVDAAGQTLTYTIVAENTGNETLTNVVVTDPMDPTAGNVVGTIAALGVGQSQTLTFTVAATQAEIDAGTAIANTASGADDQNAPATSNTVTTSVDQHGGLSLTKSVSTTPSLAGDAAGSVDAAGQTLTYTIVAKNTGNETLTNVVVTDPMDPTAGNVVGTIAALGVGQSQTLTFTVAATQAEIDAGTAIANTASGADDQNAPATSNTVTTSVDQHGGLSLTKSVSTTPSLAGDAAGSVDAAGQTLTYTIVAENTGNETLTNVVVTDPMDPTAGTVVGTIASLGAGQSQTLTFTVAATQAEIDAGTAIANTATATDTQNAPATSNTVTTSVDQHGGLSLTKSVSTTPSLAGDAAGSVDAAGQTLTYTIVAKNTGNETLTNVVVTDPMDPTAGNVVGTIAALGVGQSQTLTFTVAATQAEIDAGTAIANTASGADDQNAPATSNTVTTSVDQHGGLSLTKSVSTTPSLAGDAAGSVDAAGQTLTYTIVAKNTGNETLTNVVVTDPMDPTVGNVVGTIAALGVGQSQTLTFTVAATQAEIDAGTAIANTAAATDAQNAPATSNTVTTSVDQHGGLSLTKSVSTTPSLAGDAAGSVDAAGQTLTYTIVAKNTGNETLTNVVVTDPMDPTAGNVVGTIAALGVGQSQTLTFTVAATQAEIDAGTAIANTAAATDAQNAPATSNTVTTFVDQHPGLSLVKSVATSAPVYSGDAANSIDSATQTLTYTIVAKNTGNETLTNVVVTDPMDPTAGNVVGTIASLGVGQSQTLTFTVAATQAEINAGTAIANTATATDAQNAPATSNTVYTPVEQHKPASLSLAKTVTSITEPGSGSHGCGTSGSGTTTLSPGSKAVAGDTINYSIVATNTGGVTLTGLTVVDPLTGKTLISGASLAAGATDTFTTSYTVTAQDMSNDGNPAGSGDIVNTATATDNQTSAVAASATTVLNYAPGLSLTKVVTSISDSSNSGCGPGWGGGGSGCGGGGGSDCGDDADWGGGSGCGSSGGSGSASVVDAGDTITYQIVAANTGNVALTNLVIIDALTGAKLASNVTLGVGQSLTYTTSYTITAADMSNDGNPAGSGDIVNVATATDAQTAAVQASATTQITYQPGLQVSMAANPNGSGGCGSSGWGGCGSDGGCGAGSGGVTAVGQTISYAVTVTNTGDVGLTGLTYAYGPVALTGGAATLAVGASETLTGTHVVTQADVDAGSFVSSVTVNDAQNVKQTASATTAIAQTPGLTAVELVSTDGGVNWYAASGGCGGLSNSVISQDTGIAAADLHTGAPVASAGPVEFEVLVVNSGNVDLSSVSVHDSAAGLNVSLASSLLGAGQSEESSIATLTPSQMGATIADTATASGTYDGASVVTASSSASFQTPAATTASRTASGWASASWTGVDPSSSKLVLGDVNGGGVANDGPTNAAETGNHDYNDLTFTASAAKSLLGASGSGDARVAVASQLVAAQMNLYNDLAFDQSHGGLASGYEAAPSGLIEESVLWLTGNDFGTGVASNTDAAANVDVNHNGTLDSSEYNGGAAFTSFSSPALSTSNAAYTTMQDVLAATAAGNWDHLTITANALGLTNALTDFNNGSLVVSSDGSMIGWNNHGAITDVHQNSAGAFWAVLYDQHVAGVSHA</sequence>